<reference evidence="6" key="1">
    <citation type="journal article" date="2019" name="Int. J. Syst. Evol. Microbiol.">
        <title>The Global Catalogue of Microorganisms (GCM) 10K type strain sequencing project: providing services to taxonomists for standard genome sequencing and annotation.</title>
        <authorList>
            <consortium name="The Broad Institute Genomics Platform"/>
            <consortium name="The Broad Institute Genome Sequencing Center for Infectious Disease"/>
            <person name="Wu L."/>
            <person name="Ma J."/>
        </authorList>
    </citation>
    <scope>NUCLEOTIDE SEQUENCE [LARGE SCALE GENOMIC DNA]</scope>
    <source>
        <strain evidence="6">JCM 18537</strain>
    </source>
</reference>
<dbReference type="Proteomes" id="UP001501645">
    <property type="component" value="Unassembled WGS sequence"/>
</dbReference>
<dbReference type="SUPFAM" id="SSF55729">
    <property type="entry name" value="Acyl-CoA N-acyltransferases (Nat)"/>
    <property type="match status" value="1"/>
</dbReference>
<comment type="caution">
    <text evidence="5">The sequence shown here is derived from an EMBL/GenBank/DDBJ whole genome shotgun (WGS) entry which is preliminary data.</text>
</comment>
<dbReference type="Pfam" id="PF00583">
    <property type="entry name" value="Acetyltransf_1"/>
    <property type="match status" value="1"/>
</dbReference>
<feature type="region of interest" description="Disordered" evidence="3">
    <location>
        <begin position="1"/>
        <end position="20"/>
    </location>
</feature>
<evidence type="ECO:0000256" key="3">
    <source>
        <dbReference type="SAM" id="MobiDB-lite"/>
    </source>
</evidence>
<dbReference type="PANTHER" id="PTHR43072:SF23">
    <property type="entry name" value="UPF0039 PROTEIN C11D3.02C"/>
    <property type="match status" value="1"/>
</dbReference>
<evidence type="ECO:0000259" key="4">
    <source>
        <dbReference type="PROSITE" id="PS51186"/>
    </source>
</evidence>
<protein>
    <submittedName>
        <fullName evidence="5">GNAT family N-acetyltransferase</fullName>
    </submittedName>
</protein>
<dbReference type="InterPro" id="IPR016181">
    <property type="entry name" value="Acyl_CoA_acyltransferase"/>
</dbReference>
<evidence type="ECO:0000313" key="5">
    <source>
        <dbReference type="EMBL" id="GAA4778476.1"/>
    </source>
</evidence>
<evidence type="ECO:0000313" key="6">
    <source>
        <dbReference type="Proteomes" id="UP001501645"/>
    </source>
</evidence>
<dbReference type="Gene3D" id="3.40.630.30">
    <property type="match status" value="1"/>
</dbReference>
<dbReference type="PANTHER" id="PTHR43072">
    <property type="entry name" value="N-ACETYLTRANSFERASE"/>
    <property type="match status" value="1"/>
</dbReference>
<accession>A0ABP9ACI1</accession>
<keyword evidence="6" id="KW-1185">Reference proteome</keyword>
<organism evidence="5 6">
    <name type="scientific">Microbacterium gilvum</name>
    <dbReference type="NCBI Taxonomy" id="1336204"/>
    <lineage>
        <taxon>Bacteria</taxon>
        <taxon>Bacillati</taxon>
        <taxon>Actinomycetota</taxon>
        <taxon>Actinomycetes</taxon>
        <taxon>Micrococcales</taxon>
        <taxon>Microbacteriaceae</taxon>
        <taxon>Microbacterium</taxon>
    </lineage>
</organism>
<gene>
    <name evidence="5" type="ORF">GCM10023351_24270</name>
</gene>
<keyword evidence="1" id="KW-0808">Transferase</keyword>
<dbReference type="InterPro" id="IPR000182">
    <property type="entry name" value="GNAT_dom"/>
</dbReference>
<name>A0ABP9ACI1_9MICO</name>
<dbReference type="EMBL" id="BAABKO010000004">
    <property type="protein sequence ID" value="GAA4778476.1"/>
    <property type="molecule type" value="Genomic_DNA"/>
</dbReference>
<keyword evidence="2" id="KW-0012">Acyltransferase</keyword>
<evidence type="ECO:0000256" key="1">
    <source>
        <dbReference type="ARBA" id="ARBA00022679"/>
    </source>
</evidence>
<sequence>MLEEEYQKRRALPRHLRRPPEPERPFSYEIRAAVAADIEDIREIYNHYVTNSVVTFDEKRWTHKQWKDKFLYLQRLGLPFLVAVAPTGQVLGYALVSPWAGKTSYRHTVENSIYLGHAATGKGLGAALLGALIEACEEKGIRQLVAVISDKGAEGSIALHERYGFVETGRRGRVGFKFGRWLGTIYMEKKLQPRKRPGVLSRLFGGADEADAAG</sequence>
<evidence type="ECO:0000256" key="2">
    <source>
        <dbReference type="ARBA" id="ARBA00023315"/>
    </source>
</evidence>
<proteinExistence type="predicted"/>
<feature type="domain" description="N-acetyltransferase" evidence="4">
    <location>
        <begin position="28"/>
        <end position="192"/>
    </location>
</feature>
<dbReference type="PROSITE" id="PS51186">
    <property type="entry name" value="GNAT"/>
    <property type="match status" value="1"/>
</dbReference>
<dbReference type="RefSeq" id="WP_345439530.1">
    <property type="nucleotide sequence ID" value="NZ_BAABKO010000004.1"/>
</dbReference>